<organism evidence="1">
    <name type="scientific">Anguilla anguilla</name>
    <name type="common">European freshwater eel</name>
    <name type="synonym">Muraena anguilla</name>
    <dbReference type="NCBI Taxonomy" id="7936"/>
    <lineage>
        <taxon>Eukaryota</taxon>
        <taxon>Metazoa</taxon>
        <taxon>Chordata</taxon>
        <taxon>Craniata</taxon>
        <taxon>Vertebrata</taxon>
        <taxon>Euteleostomi</taxon>
        <taxon>Actinopterygii</taxon>
        <taxon>Neopterygii</taxon>
        <taxon>Teleostei</taxon>
        <taxon>Anguilliformes</taxon>
        <taxon>Anguillidae</taxon>
        <taxon>Anguilla</taxon>
    </lineage>
</organism>
<reference evidence="1" key="1">
    <citation type="submission" date="2014-11" db="EMBL/GenBank/DDBJ databases">
        <authorList>
            <person name="Amaro Gonzalez C."/>
        </authorList>
    </citation>
    <scope>NUCLEOTIDE SEQUENCE</scope>
</reference>
<accession>A0A0E9PM30</accession>
<proteinExistence type="predicted"/>
<name>A0A0E9PM30_ANGAN</name>
<sequence>MALRRSRATAIFNNALAIQMYVPMIKSTGNQRIIIACVQVIT</sequence>
<reference evidence="1" key="2">
    <citation type="journal article" date="2015" name="Fish Shellfish Immunol.">
        <title>Early steps in the European eel (Anguilla anguilla)-Vibrio vulnificus interaction in the gills: Role of the RtxA13 toxin.</title>
        <authorList>
            <person name="Callol A."/>
            <person name="Pajuelo D."/>
            <person name="Ebbesson L."/>
            <person name="Teles M."/>
            <person name="MacKenzie S."/>
            <person name="Amaro C."/>
        </authorList>
    </citation>
    <scope>NUCLEOTIDE SEQUENCE</scope>
</reference>
<protein>
    <submittedName>
        <fullName evidence="1">Uncharacterized protein</fullName>
    </submittedName>
</protein>
<evidence type="ECO:0000313" key="1">
    <source>
        <dbReference type="EMBL" id="JAH04878.1"/>
    </source>
</evidence>
<dbReference type="AlphaFoldDB" id="A0A0E9PM30"/>
<dbReference type="EMBL" id="GBXM01103699">
    <property type="protein sequence ID" value="JAH04878.1"/>
    <property type="molecule type" value="Transcribed_RNA"/>
</dbReference>